<gene>
    <name evidence="3" type="ORF">TVAG_396250</name>
</gene>
<dbReference type="InterPro" id="IPR020683">
    <property type="entry name" value="DUF3447"/>
</dbReference>
<dbReference type="VEuPathDB" id="TrichDB:TVAGG3_0883170"/>
<reference evidence="3" key="2">
    <citation type="journal article" date="2007" name="Science">
        <title>Draft genome sequence of the sexually transmitted pathogen Trichomonas vaginalis.</title>
        <authorList>
            <person name="Carlton J.M."/>
            <person name="Hirt R.P."/>
            <person name="Silva J.C."/>
            <person name="Delcher A.L."/>
            <person name="Schatz M."/>
            <person name="Zhao Q."/>
            <person name="Wortman J.R."/>
            <person name="Bidwell S.L."/>
            <person name="Alsmark U.C.M."/>
            <person name="Besteiro S."/>
            <person name="Sicheritz-Ponten T."/>
            <person name="Noel C.J."/>
            <person name="Dacks J.B."/>
            <person name="Foster P.G."/>
            <person name="Simillion C."/>
            <person name="Van de Peer Y."/>
            <person name="Miranda-Saavedra D."/>
            <person name="Barton G.J."/>
            <person name="Westrop G.D."/>
            <person name="Mueller S."/>
            <person name="Dessi D."/>
            <person name="Fiori P.L."/>
            <person name="Ren Q."/>
            <person name="Paulsen I."/>
            <person name="Zhang H."/>
            <person name="Bastida-Corcuera F.D."/>
            <person name="Simoes-Barbosa A."/>
            <person name="Brown M.T."/>
            <person name="Hayes R.D."/>
            <person name="Mukherjee M."/>
            <person name="Okumura C.Y."/>
            <person name="Schneider R."/>
            <person name="Smith A.J."/>
            <person name="Vanacova S."/>
            <person name="Villalvazo M."/>
            <person name="Haas B.J."/>
            <person name="Pertea M."/>
            <person name="Feldblyum T.V."/>
            <person name="Utterback T.R."/>
            <person name="Shu C.L."/>
            <person name="Osoegawa K."/>
            <person name="de Jong P.J."/>
            <person name="Hrdy I."/>
            <person name="Horvathova L."/>
            <person name="Zubacova Z."/>
            <person name="Dolezal P."/>
            <person name="Malik S.B."/>
            <person name="Logsdon J.M. Jr."/>
            <person name="Henze K."/>
            <person name="Gupta A."/>
            <person name="Wang C.C."/>
            <person name="Dunne R.L."/>
            <person name="Upcroft J.A."/>
            <person name="Upcroft P."/>
            <person name="White O."/>
            <person name="Salzberg S.L."/>
            <person name="Tang P."/>
            <person name="Chiu C.-H."/>
            <person name="Lee Y.-S."/>
            <person name="Embley T.M."/>
            <person name="Coombs G.H."/>
            <person name="Mottram J.C."/>
            <person name="Tachezy J."/>
            <person name="Fraser-Liggett C.M."/>
            <person name="Johnson P.J."/>
        </authorList>
    </citation>
    <scope>NUCLEOTIDE SEQUENCE [LARGE SCALE GENOMIC DNA]</scope>
    <source>
        <strain evidence="3">G3</strain>
    </source>
</reference>
<evidence type="ECO:0000313" key="3">
    <source>
        <dbReference type="EMBL" id="EAY04439.1"/>
    </source>
</evidence>
<dbReference type="PROSITE" id="PS50297">
    <property type="entry name" value="ANK_REP_REGION"/>
    <property type="match status" value="1"/>
</dbReference>
<dbReference type="STRING" id="5722.A2ESD6"/>
<keyword evidence="1" id="KW-0040">ANK repeat</keyword>
<dbReference type="PROSITE" id="PS50088">
    <property type="entry name" value="ANK_REPEAT"/>
    <property type="match status" value="1"/>
</dbReference>
<dbReference type="KEGG" id="tva:4762300"/>
<evidence type="ECO:0000256" key="1">
    <source>
        <dbReference type="PROSITE-ProRule" id="PRU00023"/>
    </source>
</evidence>
<proteinExistence type="predicted"/>
<dbReference type="SMART" id="SM00248">
    <property type="entry name" value="ANK"/>
    <property type="match status" value="5"/>
</dbReference>
<dbReference type="EMBL" id="DS113475">
    <property type="protein sequence ID" value="EAY04439.1"/>
    <property type="molecule type" value="Genomic_DNA"/>
</dbReference>
<dbReference type="PANTHER" id="PTHR24182">
    <property type="entry name" value="ANKYRIN REPEAT AND SOCS BOX CONTAINING 4"/>
    <property type="match status" value="1"/>
</dbReference>
<dbReference type="InterPro" id="IPR036770">
    <property type="entry name" value="Ankyrin_rpt-contain_sf"/>
</dbReference>
<dbReference type="Proteomes" id="UP000001542">
    <property type="component" value="Unassembled WGS sequence"/>
</dbReference>
<dbReference type="VEuPathDB" id="TrichDB:TVAG_396250"/>
<evidence type="ECO:0000313" key="4">
    <source>
        <dbReference type="Proteomes" id="UP000001542"/>
    </source>
</evidence>
<feature type="repeat" description="ANK" evidence="1">
    <location>
        <begin position="173"/>
        <end position="205"/>
    </location>
</feature>
<sequence>MYNDLERFISFTEREGFDKDQKLVSSLYPHEMKQSTLLELCCYHGAVDCFKLLRTKFNSEITYKCLISSFLGGNPEIMSECLKHHKPDKDCMKYAIISHNIDFVTFLMNEYNIDIYIRLYHCIDHKNLESFLVYFDLTNDINTCFVYSACFNIPSICEYFLSLGADIMARDYLKSTALHNAAYENSKEAAEFLISHGININEIDNDGKTALHEAAYKIVKKQLNFLFYMVQISMKKINMEKLLFMLQQKIIVKKPPSFLYHMVRISMKKKDMGKPHFIMQHFKIVKKQPNFLFHMV</sequence>
<name>A2ESD6_TRIV3</name>
<accession>A2ESD6</accession>
<dbReference type="SMR" id="A2ESD6"/>
<dbReference type="PANTHER" id="PTHR24182:SF13">
    <property type="entry name" value="LD18443P"/>
    <property type="match status" value="1"/>
</dbReference>
<organism evidence="3 4">
    <name type="scientific">Trichomonas vaginalis (strain ATCC PRA-98 / G3)</name>
    <dbReference type="NCBI Taxonomy" id="412133"/>
    <lineage>
        <taxon>Eukaryota</taxon>
        <taxon>Metamonada</taxon>
        <taxon>Parabasalia</taxon>
        <taxon>Trichomonadida</taxon>
        <taxon>Trichomonadidae</taxon>
        <taxon>Trichomonas</taxon>
    </lineage>
</organism>
<dbReference type="RefSeq" id="XP_001316662.1">
    <property type="nucleotide sequence ID" value="XM_001316627.1"/>
</dbReference>
<keyword evidence="4" id="KW-1185">Reference proteome</keyword>
<dbReference type="Pfam" id="PF12796">
    <property type="entry name" value="Ank_2"/>
    <property type="match status" value="1"/>
</dbReference>
<protein>
    <submittedName>
        <fullName evidence="3">Ankyrin repeat protein, putative</fullName>
    </submittedName>
</protein>
<dbReference type="SUPFAM" id="SSF48403">
    <property type="entry name" value="Ankyrin repeat"/>
    <property type="match status" value="1"/>
</dbReference>
<evidence type="ECO:0000259" key="2">
    <source>
        <dbReference type="Pfam" id="PF11929"/>
    </source>
</evidence>
<dbReference type="InterPro" id="IPR002110">
    <property type="entry name" value="Ankyrin_rpt"/>
</dbReference>
<dbReference type="Gene3D" id="1.25.40.20">
    <property type="entry name" value="Ankyrin repeat-containing domain"/>
    <property type="match status" value="1"/>
</dbReference>
<reference evidence="3" key="1">
    <citation type="submission" date="2006-10" db="EMBL/GenBank/DDBJ databases">
        <authorList>
            <person name="Amadeo P."/>
            <person name="Zhao Q."/>
            <person name="Wortman J."/>
            <person name="Fraser-Liggett C."/>
            <person name="Carlton J."/>
        </authorList>
    </citation>
    <scope>NUCLEOTIDE SEQUENCE</scope>
    <source>
        <strain evidence="3">G3</strain>
    </source>
</reference>
<dbReference type="eggNOG" id="ENOG502SBM3">
    <property type="taxonomic scope" value="Eukaryota"/>
</dbReference>
<dbReference type="Pfam" id="PF11929">
    <property type="entry name" value="DUF3447"/>
    <property type="match status" value="1"/>
</dbReference>
<dbReference type="InParanoid" id="A2ESD6"/>
<dbReference type="AlphaFoldDB" id="A2ESD6"/>
<feature type="domain" description="DUF3447" evidence="2">
    <location>
        <begin position="57"/>
        <end position="134"/>
    </location>
</feature>